<dbReference type="PANTHER" id="PTHR10331">
    <property type="entry name" value="T COMPLEX PROTEIN 10"/>
    <property type="match status" value="1"/>
</dbReference>
<dbReference type="GO" id="GO:0060271">
    <property type="term" value="P:cilium assembly"/>
    <property type="evidence" value="ECO:0007669"/>
    <property type="project" value="TreeGrafter"/>
</dbReference>
<feature type="compositionally biased region" description="Polar residues" evidence="3">
    <location>
        <begin position="49"/>
        <end position="58"/>
    </location>
</feature>
<protein>
    <recommendedName>
        <fullName evidence="4">Centromere protein J C-terminal domain-containing protein</fullName>
    </recommendedName>
</protein>
<dbReference type="GO" id="GO:0061511">
    <property type="term" value="P:centriole elongation"/>
    <property type="evidence" value="ECO:0007669"/>
    <property type="project" value="TreeGrafter"/>
</dbReference>
<evidence type="ECO:0000259" key="4">
    <source>
        <dbReference type="Pfam" id="PF07202"/>
    </source>
</evidence>
<dbReference type="InterPro" id="IPR047002">
    <property type="entry name" value="Tcp10_C_sf"/>
</dbReference>
<evidence type="ECO:0000313" key="6">
    <source>
        <dbReference type="Proteomes" id="UP001159042"/>
    </source>
</evidence>
<organism evidence="5 6">
    <name type="scientific">Exocentrus adspersus</name>
    <dbReference type="NCBI Taxonomy" id="1586481"/>
    <lineage>
        <taxon>Eukaryota</taxon>
        <taxon>Metazoa</taxon>
        <taxon>Ecdysozoa</taxon>
        <taxon>Arthropoda</taxon>
        <taxon>Hexapoda</taxon>
        <taxon>Insecta</taxon>
        <taxon>Pterygota</taxon>
        <taxon>Neoptera</taxon>
        <taxon>Endopterygota</taxon>
        <taxon>Coleoptera</taxon>
        <taxon>Polyphaga</taxon>
        <taxon>Cucujiformia</taxon>
        <taxon>Chrysomeloidea</taxon>
        <taxon>Cerambycidae</taxon>
        <taxon>Lamiinae</taxon>
        <taxon>Acanthocinini</taxon>
        <taxon>Exocentrus</taxon>
    </lineage>
</organism>
<dbReference type="PANTHER" id="PTHR10331:SF6">
    <property type="entry name" value="SPINDLE ASSEMBLY ABNORMAL 4"/>
    <property type="match status" value="1"/>
</dbReference>
<feature type="compositionally biased region" description="Polar residues" evidence="3">
    <location>
        <begin position="28"/>
        <end position="37"/>
    </location>
</feature>
<dbReference type="InterPro" id="IPR026581">
    <property type="entry name" value="TCP10L/CENPJ"/>
</dbReference>
<feature type="region of interest" description="Disordered" evidence="3">
    <location>
        <begin position="370"/>
        <end position="399"/>
    </location>
</feature>
<evidence type="ECO:0000256" key="2">
    <source>
        <dbReference type="SAM" id="Coils"/>
    </source>
</evidence>
<feature type="coiled-coil region" evidence="2">
    <location>
        <begin position="450"/>
        <end position="573"/>
    </location>
</feature>
<comment type="similarity">
    <text evidence="1">Belongs to the TCP10 family.</text>
</comment>
<feature type="region of interest" description="Disordered" evidence="3">
    <location>
        <begin position="28"/>
        <end position="72"/>
    </location>
</feature>
<accession>A0AAV8W466</accession>
<sequence length="884" mass="100346">MSYFPSPVLVRLQELKLWQGNYDSLLQKSKAKNGQKSSDNETMDGLSPLDSTRSSPFSSPERGKLLDWDKREISPSKPFEQLLEEKLAQDKPVHIQAKPKRPFLRKGAGLARYKLNQQPYLPKKPRNKSPVGRICKQITNKKNSNVVASKSRTTRLLENKKAEPGIDLTPLKMPDLSIKPKATWQKVLETEKSKQKEGNNKLADTFKNSFNSHILGKICDFNLKQYLPSSPRRTILNRNSESIGTILEAEVEVESSPSIHSHQASDKTLDNELRIFEALEDRVEHSSFSSTNSSIIRLLCSTPSKIQPKTLPTNPILEEQNIETNVIPSGFHPQGIQNTLLQNKLKEVNKRTDVLHDFLRSLRRIGDNGEKRSSVCSAESTHDKSTESSFSDEEKWSSNTEIDKSRSLSTFFTETDTTCRNDTAVKVDAAVNTSTEQKEECVQSEPCQNCEELQTKLDKITKQLPDIQAEKAKICDFAKELENKRDQLSIEIEKLKLKHESVISQMQEELESEKEEICSRKDDTKELLKLKETKNGATQARLRTQIKQLEKENGELKLEVEKLQKENGKLNAAQLLRRPSEVKMLHEINRNLTKLTEETLKKQTEKAEASCNTENNEELKKKHSRKSKGAGNHENDSPKVKKKTSCIKHNSTEASSTNDTSKHDMTTFADLSLEKQYETVFGQFSSPGMSNNSLNDSKRERAETVFEDGSKEIKYSNGNTKTISPDGNLAVVKYYNGDIKETNLLENTLKYYYAESAIWHTQYGDGLEVLEYPNGQKETRYKDGKREVKCPDGSMLVKKPDGTEEVDYPDGTKMIKTPDGEKILILSNGQKEIHTKEHKRREYPDGTVKILYPDGTQETRYASGRIRIKDPNGILIMDSQNSLL</sequence>
<feature type="compositionally biased region" description="Basic and acidic residues" evidence="3">
    <location>
        <begin position="61"/>
        <end position="72"/>
    </location>
</feature>
<dbReference type="Proteomes" id="UP001159042">
    <property type="component" value="Unassembled WGS sequence"/>
</dbReference>
<dbReference type="AlphaFoldDB" id="A0AAV8W466"/>
<dbReference type="Pfam" id="PF07202">
    <property type="entry name" value="Tcp10_C"/>
    <property type="match status" value="3"/>
</dbReference>
<name>A0AAV8W466_9CUCU</name>
<evidence type="ECO:0000313" key="5">
    <source>
        <dbReference type="EMBL" id="KAJ8921119.1"/>
    </source>
</evidence>
<dbReference type="EMBL" id="JANEYG010000011">
    <property type="protein sequence ID" value="KAJ8921119.1"/>
    <property type="molecule type" value="Genomic_DNA"/>
</dbReference>
<feature type="domain" description="Centromere protein J C-terminal" evidence="4">
    <location>
        <begin position="838"/>
        <end position="868"/>
    </location>
</feature>
<dbReference type="GO" id="GO:0005814">
    <property type="term" value="C:centriole"/>
    <property type="evidence" value="ECO:0007669"/>
    <property type="project" value="TreeGrafter"/>
</dbReference>
<feature type="domain" description="Centromere protein J C-terminal" evidence="4">
    <location>
        <begin position="764"/>
        <end position="794"/>
    </location>
</feature>
<proteinExistence type="inferred from homology"/>
<gene>
    <name evidence="5" type="ORF">NQ315_013589</name>
</gene>
<dbReference type="InterPro" id="IPR009852">
    <property type="entry name" value="CENPJ_C_dom"/>
</dbReference>
<dbReference type="Gene3D" id="2.60.450.20">
    <property type="match status" value="1"/>
</dbReference>
<dbReference type="GO" id="GO:0005813">
    <property type="term" value="C:centrosome"/>
    <property type="evidence" value="ECO:0007669"/>
    <property type="project" value="TreeGrafter"/>
</dbReference>
<keyword evidence="6" id="KW-1185">Reference proteome</keyword>
<evidence type="ECO:0000256" key="1">
    <source>
        <dbReference type="ARBA" id="ARBA00005627"/>
    </source>
</evidence>
<feature type="region of interest" description="Disordered" evidence="3">
    <location>
        <begin position="603"/>
        <end position="663"/>
    </location>
</feature>
<feature type="domain" description="Centromere protein J C-terminal" evidence="4">
    <location>
        <begin position="800"/>
        <end position="834"/>
    </location>
</feature>
<comment type="caution">
    <text evidence="5">The sequence shown here is derived from an EMBL/GenBank/DDBJ whole genome shotgun (WGS) entry which is preliminary data.</text>
</comment>
<evidence type="ECO:0000256" key="3">
    <source>
        <dbReference type="SAM" id="MobiDB-lite"/>
    </source>
</evidence>
<reference evidence="5 6" key="1">
    <citation type="journal article" date="2023" name="Insect Mol. Biol.">
        <title>Genome sequencing provides insights into the evolution of gene families encoding plant cell wall-degrading enzymes in longhorned beetles.</title>
        <authorList>
            <person name="Shin N.R."/>
            <person name="Okamura Y."/>
            <person name="Kirsch R."/>
            <person name="Pauchet Y."/>
        </authorList>
    </citation>
    <scope>NUCLEOTIDE SEQUENCE [LARGE SCALE GENOMIC DNA]</scope>
    <source>
        <strain evidence="5">EAD_L_NR</strain>
    </source>
</reference>
<feature type="compositionally biased region" description="Basic and acidic residues" evidence="3">
    <location>
        <begin position="380"/>
        <end position="399"/>
    </location>
</feature>
<dbReference type="GO" id="GO:0015631">
    <property type="term" value="F:tubulin binding"/>
    <property type="evidence" value="ECO:0007669"/>
    <property type="project" value="TreeGrafter"/>
</dbReference>
<keyword evidence="2" id="KW-0175">Coiled coil</keyword>
<feature type="compositionally biased region" description="Polar residues" evidence="3">
    <location>
        <begin position="647"/>
        <end position="659"/>
    </location>
</feature>